<dbReference type="SUPFAM" id="SSF53098">
    <property type="entry name" value="Ribonuclease H-like"/>
    <property type="match status" value="1"/>
</dbReference>
<organism evidence="1 2">
    <name type="scientific">Solanum pennellii</name>
    <name type="common">Tomato</name>
    <name type="synonym">Lycopersicon pennellii</name>
    <dbReference type="NCBI Taxonomy" id="28526"/>
    <lineage>
        <taxon>Eukaryota</taxon>
        <taxon>Viridiplantae</taxon>
        <taxon>Streptophyta</taxon>
        <taxon>Embryophyta</taxon>
        <taxon>Tracheophyta</taxon>
        <taxon>Spermatophyta</taxon>
        <taxon>Magnoliopsida</taxon>
        <taxon>eudicotyledons</taxon>
        <taxon>Gunneridae</taxon>
        <taxon>Pentapetalae</taxon>
        <taxon>asterids</taxon>
        <taxon>lamiids</taxon>
        <taxon>Solanales</taxon>
        <taxon>Solanaceae</taxon>
        <taxon>Solanoideae</taxon>
        <taxon>Solaneae</taxon>
        <taxon>Solanum</taxon>
        <taxon>Solanum subgen. Lycopersicon</taxon>
    </lineage>
</organism>
<dbReference type="PANTHER" id="PTHR48475:SF1">
    <property type="entry name" value="RNASE H TYPE-1 DOMAIN-CONTAINING PROTEIN"/>
    <property type="match status" value="1"/>
</dbReference>
<dbReference type="RefSeq" id="XP_015068632.1">
    <property type="nucleotide sequence ID" value="XM_015213146.1"/>
</dbReference>
<dbReference type="GeneID" id="107013167"/>
<dbReference type="Gene3D" id="3.30.420.10">
    <property type="entry name" value="Ribonuclease H-like superfamily/Ribonuclease H"/>
    <property type="match status" value="1"/>
</dbReference>
<accession>A0ABM1GBF2</accession>
<gene>
    <name evidence="2" type="primary">LOC107013167</name>
</gene>
<proteinExistence type="predicted"/>
<keyword evidence="1" id="KW-1185">Reference proteome</keyword>
<dbReference type="InterPro" id="IPR036397">
    <property type="entry name" value="RNaseH_sf"/>
</dbReference>
<protein>
    <submittedName>
        <fullName evidence="2">Uncharacterized protein LOC107013167</fullName>
    </submittedName>
</protein>
<sequence>MSSPWPFVAWGKDVIGPIEPSASNGHRFILVAIDYFIKWVEAASYKSVWDYAPKLNRLSSPYDGAVESANKNIKKILRKMIDNHREAVIPVEIEIPSLRIIQEAELSNAEWVRKRIDQLTLIDENRMVVVCHGQLYRQRMIRAFHKRVRARIFEVGQLVLKRIFPHQDEYKGKFAPNWQGPYMVRKVLSGGALVLSEMDGTAWAK</sequence>
<evidence type="ECO:0000313" key="2">
    <source>
        <dbReference type="RefSeq" id="XP_015068632.1"/>
    </source>
</evidence>
<dbReference type="InterPro" id="IPR012337">
    <property type="entry name" value="RNaseH-like_sf"/>
</dbReference>
<name>A0ABM1GBF2_SOLPN</name>
<dbReference type="PANTHER" id="PTHR48475">
    <property type="entry name" value="RIBONUCLEASE H"/>
    <property type="match status" value="1"/>
</dbReference>
<reference evidence="1" key="1">
    <citation type="journal article" date="2014" name="Nat. Genet.">
        <title>The genome of the stress-tolerant wild tomato species Solanum pennellii.</title>
        <authorList>
            <person name="Bolger A."/>
            <person name="Scossa F."/>
            <person name="Bolger M.E."/>
            <person name="Lanz C."/>
            <person name="Maumus F."/>
            <person name="Tohge T."/>
            <person name="Quesneville H."/>
            <person name="Alseekh S."/>
            <person name="Sorensen I."/>
            <person name="Lichtenstein G."/>
            <person name="Fich E.A."/>
            <person name="Conte M."/>
            <person name="Keller H."/>
            <person name="Schneeberger K."/>
            <person name="Schwacke R."/>
            <person name="Ofner I."/>
            <person name="Vrebalov J."/>
            <person name="Xu Y."/>
            <person name="Osorio S."/>
            <person name="Aflitos S.A."/>
            <person name="Schijlen E."/>
            <person name="Jimenez-Gomez J.M."/>
            <person name="Ryngajllo M."/>
            <person name="Kimura S."/>
            <person name="Kumar R."/>
            <person name="Koenig D."/>
            <person name="Headland L.R."/>
            <person name="Maloof J.N."/>
            <person name="Sinha N."/>
            <person name="van Ham R.C."/>
            <person name="Lankhorst R.K."/>
            <person name="Mao L."/>
            <person name="Vogel A."/>
            <person name="Arsova B."/>
            <person name="Panstruga R."/>
            <person name="Fei Z."/>
            <person name="Rose J.K."/>
            <person name="Zamir D."/>
            <person name="Carrari F."/>
            <person name="Giovannoni J.J."/>
            <person name="Weigel D."/>
            <person name="Usadel B."/>
            <person name="Fernie A.R."/>
        </authorList>
    </citation>
    <scope>NUCLEOTIDE SEQUENCE [LARGE SCALE GENOMIC DNA]</scope>
    <source>
        <strain evidence="1">cv. LA0716</strain>
    </source>
</reference>
<reference evidence="2" key="2">
    <citation type="submission" date="2025-08" db="UniProtKB">
        <authorList>
            <consortium name="RefSeq"/>
        </authorList>
    </citation>
    <scope>IDENTIFICATION</scope>
</reference>
<evidence type="ECO:0000313" key="1">
    <source>
        <dbReference type="Proteomes" id="UP000694930"/>
    </source>
</evidence>
<dbReference type="Proteomes" id="UP000694930">
    <property type="component" value="Chromosome 3"/>
</dbReference>